<feature type="region of interest" description="Disordered" evidence="1">
    <location>
        <begin position="304"/>
        <end position="336"/>
    </location>
</feature>
<evidence type="ECO:0000313" key="3">
    <source>
        <dbReference type="Proteomes" id="UP000008631"/>
    </source>
</evidence>
<keyword evidence="3" id="KW-1185">Reference proteome</keyword>
<organism evidence="2 3">
    <name type="scientific">Isosphaera pallida (strain ATCC 43644 / DSM 9630 / IS1B)</name>
    <dbReference type="NCBI Taxonomy" id="575540"/>
    <lineage>
        <taxon>Bacteria</taxon>
        <taxon>Pseudomonadati</taxon>
        <taxon>Planctomycetota</taxon>
        <taxon>Planctomycetia</taxon>
        <taxon>Isosphaerales</taxon>
        <taxon>Isosphaeraceae</taxon>
        <taxon>Isosphaera</taxon>
    </lineage>
</organism>
<dbReference type="SUPFAM" id="SSF56112">
    <property type="entry name" value="Protein kinase-like (PK-like)"/>
    <property type="match status" value="1"/>
</dbReference>
<evidence type="ECO:0000256" key="1">
    <source>
        <dbReference type="SAM" id="MobiDB-lite"/>
    </source>
</evidence>
<proteinExistence type="predicted"/>
<dbReference type="Proteomes" id="UP000008631">
    <property type="component" value="Chromosome"/>
</dbReference>
<evidence type="ECO:0000313" key="2">
    <source>
        <dbReference type="EMBL" id="ADV60788.1"/>
    </source>
</evidence>
<dbReference type="KEGG" id="ipa:Isop_0191"/>
<reference evidence="2 3" key="2">
    <citation type="journal article" date="2011" name="Stand. Genomic Sci.">
        <title>Complete genome sequence of Isosphaera pallida type strain (IS1B).</title>
        <authorList>
            <consortium name="US DOE Joint Genome Institute (JGI-PGF)"/>
            <person name="Goker M."/>
            <person name="Cleland D."/>
            <person name="Saunders E."/>
            <person name="Lapidus A."/>
            <person name="Nolan M."/>
            <person name="Lucas S."/>
            <person name="Hammon N."/>
            <person name="Deshpande S."/>
            <person name="Cheng J.F."/>
            <person name="Tapia R."/>
            <person name="Han C."/>
            <person name="Goodwin L."/>
            <person name="Pitluck S."/>
            <person name="Liolios K."/>
            <person name="Pagani I."/>
            <person name="Ivanova N."/>
            <person name="Mavromatis K."/>
            <person name="Pati A."/>
            <person name="Chen A."/>
            <person name="Palaniappan K."/>
            <person name="Land M."/>
            <person name="Hauser L."/>
            <person name="Chang Y.J."/>
            <person name="Jeffries C.D."/>
            <person name="Detter J.C."/>
            <person name="Beck B."/>
            <person name="Woyke T."/>
            <person name="Bristow J."/>
            <person name="Eisen J.A."/>
            <person name="Markowitz V."/>
            <person name="Hugenholtz P."/>
            <person name="Kyrpides N.C."/>
            <person name="Klenk H.P."/>
        </authorList>
    </citation>
    <scope>NUCLEOTIDE SEQUENCE [LARGE SCALE GENOMIC DNA]</scope>
    <source>
        <strain evidence="3">ATCC 43644 / DSM 9630 / IS1B</strain>
    </source>
</reference>
<dbReference type="EMBL" id="CP002353">
    <property type="protein sequence ID" value="ADV60788.1"/>
    <property type="molecule type" value="Genomic_DNA"/>
</dbReference>
<dbReference type="AlphaFoldDB" id="E8R693"/>
<dbReference type="OrthoDB" id="212517at2"/>
<evidence type="ECO:0008006" key="4">
    <source>
        <dbReference type="Google" id="ProtNLM"/>
    </source>
</evidence>
<name>E8R693_ISOPI</name>
<dbReference type="Gene3D" id="1.10.510.10">
    <property type="entry name" value="Transferase(Phosphotransferase) domain 1"/>
    <property type="match status" value="1"/>
</dbReference>
<sequence length="336" mass="38167">MTIPTPAALDAAESLATRHRPSTFRALGPNEPPEQIEVGGVTYQREIIWKHDSWAATGLYVEVETTIDRDRSNTAPSPVPRRVVAKFNRIQPIGPLPTRWLGRRLAANEERLLRLMADWPGVPDWAGPVRVEGAPCLHAVARVFIPGRPLRRDDRVDDRFFPDLAATLAELHRRGAAYVDLHKRENILVGDDGRPYLIDFQISHAPRRAYWPMSRVLKRLQMSDWYHFDKHYARLRPDQFGKGPEAVAAARPWWIKLHRLVAQPFRRLRRRLLSCLKVRDASGRAHSEVFPEIAVMLERETAAARVAPGGDRPAPRGPVRRVETIGEAEPLTTVSH</sequence>
<gene>
    <name evidence="2" type="ordered locus">Isop_0191</name>
</gene>
<dbReference type="STRING" id="575540.Isop_0191"/>
<protein>
    <recommendedName>
        <fullName evidence="4">Serine/threonine protein kinase</fullName>
    </recommendedName>
</protein>
<dbReference type="RefSeq" id="WP_013563077.1">
    <property type="nucleotide sequence ID" value="NC_014962.1"/>
</dbReference>
<reference key="1">
    <citation type="submission" date="2010-11" db="EMBL/GenBank/DDBJ databases">
        <title>The complete sequence of chromosome of Isophaera pallida ATCC 43644.</title>
        <authorList>
            <consortium name="US DOE Joint Genome Institute (JGI-PGF)"/>
            <person name="Lucas S."/>
            <person name="Copeland A."/>
            <person name="Lapidus A."/>
            <person name="Bruce D."/>
            <person name="Goodwin L."/>
            <person name="Pitluck S."/>
            <person name="Kyrpides N."/>
            <person name="Mavromatis K."/>
            <person name="Pagani I."/>
            <person name="Ivanova N."/>
            <person name="Saunders E."/>
            <person name="Brettin T."/>
            <person name="Detter J.C."/>
            <person name="Han C."/>
            <person name="Tapia R."/>
            <person name="Land M."/>
            <person name="Hauser L."/>
            <person name="Markowitz V."/>
            <person name="Cheng J.-F."/>
            <person name="Hugenholtz P."/>
            <person name="Woyke T."/>
            <person name="Wu D."/>
            <person name="Eisen J.A."/>
        </authorList>
    </citation>
    <scope>NUCLEOTIDE SEQUENCE</scope>
    <source>
        <strain>ATCC 43644</strain>
    </source>
</reference>
<dbReference type="eggNOG" id="COG0515">
    <property type="taxonomic scope" value="Bacteria"/>
</dbReference>
<dbReference type="InterPro" id="IPR011009">
    <property type="entry name" value="Kinase-like_dom_sf"/>
</dbReference>
<dbReference type="HOGENOM" id="CLU_1000716_0_0_0"/>
<accession>E8R693</accession>
<dbReference type="InParanoid" id="E8R693"/>